<protein>
    <recommendedName>
        <fullName evidence="1">DEAD/DEAH-box helicase domain-containing protein</fullName>
    </recommendedName>
</protein>
<dbReference type="OrthoDB" id="10261904at2759"/>
<evidence type="ECO:0000313" key="3">
    <source>
        <dbReference type="Proteomes" id="UP000683925"/>
    </source>
</evidence>
<evidence type="ECO:0000259" key="1">
    <source>
        <dbReference type="Pfam" id="PF00270"/>
    </source>
</evidence>
<organism evidence="2 3">
    <name type="scientific">Paramecium octaurelia</name>
    <dbReference type="NCBI Taxonomy" id="43137"/>
    <lineage>
        <taxon>Eukaryota</taxon>
        <taxon>Sar</taxon>
        <taxon>Alveolata</taxon>
        <taxon>Ciliophora</taxon>
        <taxon>Intramacronucleata</taxon>
        <taxon>Oligohymenophorea</taxon>
        <taxon>Peniculida</taxon>
        <taxon>Parameciidae</taxon>
        <taxon>Paramecium</taxon>
    </lineage>
</organism>
<dbReference type="AlphaFoldDB" id="A0A8S1SUR8"/>
<sequence>MLTRRKSSELKLNQRLLKDKGKDESNLKIYIKNKQTRKVLECRVIKYLFPIQQQCFETIYNGDDIIGQDRTGSGKIFAYCLPILERIRGLGIKQIKQKSLCISIITNKRIGYPSNY</sequence>
<dbReference type="GO" id="GO:0005524">
    <property type="term" value="F:ATP binding"/>
    <property type="evidence" value="ECO:0007669"/>
    <property type="project" value="InterPro"/>
</dbReference>
<evidence type="ECO:0000313" key="2">
    <source>
        <dbReference type="EMBL" id="CAD8142272.1"/>
    </source>
</evidence>
<dbReference type="Proteomes" id="UP000683925">
    <property type="component" value="Unassembled WGS sequence"/>
</dbReference>
<feature type="domain" description="DEAD/DEAH-box helicase" evidence="1">
    <location>
        <begin position="50"/>
        <end position="101"/>
    </location>
</feature>
<comment type="caution">
    <text evidence="2">The sequence shown here is derived from an EMBL/GenBank/DDBJ whole genome shotgun (WGS) entry which is preliminary data.</text>
</comment>
<accession>A0A8S1SUR8</accession>
<name>A0A8S1SUR8_PAROT</name>
<keyword evidence="3" id="KW-1185">Reference proteome</keyword>
<dbReference type="InterPro" id="IPR011545">
    <property type="entry name" value="DEAD/DEAH_box_helicase_dom"/>
</dbReference>
<dbReference type="GO" id="GO:0003676">
    <property type="term" value="F:nucleic acid binding"/>
    <property type="evidence" value="ECO:0007669"/>
    <property type="project" value="InterPro"/>
</dbReference>
<gene>
    <name evidence="2" type="ORF">POCTA_138.1.T0130394</name>
</gene>
<dbReference type="EMBL" id="CAJJDP010000012">
    <property type="protein sequence ID" value="CAD8142272.1"/>
    <property type="molecule type" value="Genomic_DNA"/>
</dbReference>
<reference evidence="2" key="1">
    <citation type="submission" date="2021-01" db="EMBL/GenBank/DDBJ databases">
        <authorList>
            <consortium name="Genoscope - CEA"/>
            <person name="William W."/>
        </authorList>
    </citation>
    <scope>NUCLEOTIDE SEQUENCE</scope>
</reference>
<proteinExistence type="predicted"/>
<dbReference type="Pfam" id="PF00270">
    <property type="entry name" value="DEAD"/>
    <property type="match status" value="1"/>
</dbReference>